<dbReference type="Gene3D" id="2.60.40.640">
    <property type="match status" value="1"/>
</dbReference>
<accession>A0A0A1N8V3</accession>
<protein>
    <recommendedName>
        <fullName evidence="3">Arrestin-like N-terminal domain-containing protein</fullName>
    </recommendedName>
</protein>
<proteinExistence type="predicted"/>
<dbReference type="Proteomes" id="UP000242381">
    <property type="component" value="Unassembled WGS sequence"/>
</dbReference>
<dbReference type="EMBL" id="KV921287">
    <property type="protein sequence ID" value="ORE20849.1"/>
    <property type="molecule type" value="Genomic_DNA"/>
</dbReference>
<organism evidence="1 2">
    <name type="scientific">Rhizopus microsporus</name>
    <dbReference type="NCBI Taxonomy" id="58291"/>
    <lineage>
        <taxon>Eukaryota</taxon>
        <taxon>Fungi</taxon>
        <taxon>Fungi incertae sedis</taxon>
        <taxon>Mucoromycota</taxon>
        <taxon>Mucoromycotina</taxon>
        <taxon>Mucoromycetes</taxon>
        <taxon>Mucorales</taxon>
        <taxon>Mucorineae</taxon>
        <taxon>Rhizopodaceae</taxon>
        <taxon>Rhizopus</taxon>
    </lineage>
</organism>
<name>A0A0A1N8V3_RHIZD</name>
<dbReference type="VEuPathDB" id="FungiDB:BCV72DRAFT_72857"/>
<sequence>MKRFTQDNPLGKHIPVDLVIDDSPVYFIGPASRDNPMSQVRTKLLGTVHFYDRKIKWNRVTLQFVGKAGIDIEVPRSALPSVFAGDMDDSTSTRIHTVVPICEVEKELIFSGEESIDFGLHLPSHLPASSRTRHAFVEYTLIANFSAGTFFKKYKTHKTVTIHRHYLPSPSAMIPTMEYSGVKEWFEWSAELPKAAAIQSGEIVIAFRCSVEKERVQVDRIELAVEEIENYRFCTKQGVQNLPPIVTRFPSAVYHMPSFSEYSDTHFIRTPLSISTNPKVRSVRTHQFDPFLEVNHQCRLTVHFNKLPTMDVEPIVLEFPIIITDYPSTTIPDTSLSTDFIYTETEPSQSNSRTIVGNGGDDAVNVDLDLPEYTPRYEEPSSTTTSVV</sequence>
<evidence type="ECO:0008006" key="3">
    <source>
        <dbReference type="Google" id="ProtNLM"/>
    </source>
</evidence>
<dbReference type="InterPro" id="IPR014752">
    <property type="entry name" value="Arrestin-like_C"/>
</dbReference>
<evidence type="ECO:0000313" key="2">
    <source>
        <dbReference type="Proteomes" id="UP000242381"/>
    </source>
</evidence>
<gene>
    <name evidence="1" type="ORF">BCV71DRAFT_72128</name>
</gene>
<dbReference type="OMA" id="RENPMSQ"/>
<reference evidence="1 2" key="1">
    <citation type="journal article" date="2016" name="Proc. Natl. Acad. Sci. U.S.A.">
        <title>Lipid metabolic changes in an early divergent fungus govern the establishment of a mutualistic symbiosis with endobacteria.</title>
        <authorList>
            <person name="Lastovetsky O.A."/>
            <person name="Gaspar M.L."/>
            <person name="Mondo S.J."/>
            <person name="LaButti K.M."/>
            <person name="Sandor L."/>
            <person name="Grigoriev I.V."/>
            <person name="Henry S.A."/>
            <person name="Pawlowska T.E."/>
        </authorList>
    </citation>
    <scope>NUCLEOTIDE SEQUENCE [LARGE SCALE GENOMIC DNA]</scope>
    <source>
        <strain evidence="1 2">ATCC 11559</strain>
    </source>
</reference>
<evidence type="ECO:0000313" key="1">
    <source>
        <dbReference type="EMBL" id="ORE20849.1"/>
    </source>
</evidence>
<dbReference type="AlphaFoldDB" id="A0A0A1N8V3"/>